<dbReference type="AlphaFoldDB" id="A0A346NN68"/>
<dbReference type="KEGG" id="salm:D0Y50_11795"/>
<feature type="transmembrane region" description="Helical" evidence="1">
    <location>
        <begin position="58"/>
        <end position="76"/>
    </location>
</feature>
<keyword evidence="1" id="KW-0472">Membrane</keyword>
<evidence type="ECO:0000313" key="3">
    <source>
        <dbReference type="Proteomes" id="UP000262073"/>
    </source>
</evidence>
<keyword evidence="1" id="KW-1133">Transmembrane helix</keyword>
<dbReference type="EMBL" id="CP031769">
    <property type="protein sequence ID" value="AXR06975.1"/>
    <property type="molecule type" value="Genomic_DNA"/>
</dbReference>
<protein>
    <recommendedName>
        <fullName evidence="4">DUF2244 domain-containing protein</fullName>
    </recommendedName>
</protein>
<keyword evidence="1" id="KW-0812">Transmembrane</keyword>
<dbReference type="OrthoDB" id="6334640at2"/>
<proteinExistence type="predicted"/>
<evidence type="ECO:0000256" key="1">
    <source>
        <dbReference type="SAM" id="Phobius"/>
    </source>
</evidence>
<gene>
    <name evidence="2" type="ORF">D0Y50_11795</name>
</gene>
<name>A0A346NN68_9ALTE</name>
<sequence>MESSTHFSLVKLDKPHIRRARVFSGISPKAMRRVFGAWLAFVAVVGLLVFLAPGLSTTFILTTVAMLIVFTVAMFAQSRIAEGWPAVLVDQDMLYVVRDPYKREFFQLPPSLVTSVESTLIKPNKKAIALLLDTAQLTESDIEMLNQAVWPRDDRLLALAHFISRDKACADISQYISRYRR</sequence>
<evidence type="ECO:0000313" key="2">
    <source>
        <dbReference type="EMBL" id="AXR06975.1"/>
    </source>
</evidence>
<keyword evidence="3" id="KW-1185">Reference proteome</keyword>
<dbReference type="Proteomes" id="UP000262073">
    <property type="component" value="Chromosome"/>
</dbReference>
<evidence type="ECO:0008006" key="4">
    <source>
        <dbReference type="Google" id="ProtNLM"/>
    </source>
</evidence>
<accession>A0A346NN68</accession>
<feature type="transmembrane region" description="Helical" evidence="1">
    <location>
        <begin position="34"/>
        <end position="52"/>
    </location>
</feature>
<dbReference type="RefSeq" id="WP_117317124.1">
    <property type="nucleotide sequence ID" value="NZ_CP031769.1"/>
</dbReference>
<reference evidence="2 3" key="1">
    <citation type="submission" date="2018-08" db="EMBL/GenBank/DDBJ databases">
        <title>Salinimonas sediminis sp. nov., a piezophilic bacterium isolated from a deep-sea sediment sample from the New Britain Trench.</title>
        <authorList>
            <person name="Cao J."/>
        </authorList>
    </citation>
    <scope>NUCLEOTIDE SEQUENCE [LARGE SCALE GENOMIC DNA]</scope>
    <source>
        <strain evidence="2 3">N102</strain>
    </source>
</reference>
<organism evidence="2 3">
    <name type="scientific">Salinimonas sediminis</name>
    <dbReference type="NCBI Taxonomy" id="2303538"/>
    <lineage>
        <taxon>Bacteria</taxon>
        <taxon>Pseudomonadati</taxon>
        <taxon>Pseudomonadota</taxon>
        <taxon>Gammaproteobacteria</taxon>
        <taxon>Alteromonadales</taxon>
        <taxon>Alteromonadaceae</taxon>
        <taxon>Alteromonas/Salinimonas group</taxon>
        <taxon>Salinimonas</taxon>
    </lineage>
</organism>